<evidence type="ECO:0000256" key="17">
    <source>
        <dbReference type="SAM" id="Phobius"/>
    </source>
</evidence>
<keyword evidence="22" id="KW-1185">Reference proteome</keyword>
<dbReference type="FunFam" id="1.10.510.10:FF:000060">
    <property type="entry name" value="G-type lectin S-receptor-like serine/threonine-protein kinase"/>
    <property type="match status" value="2"/>
</dbReference>
<dbReference type="PROSITE" id="PS00108">
    <property type="entry name" value="PROTEIN_KINASE_ST"/>
    <property type="match status" value="2"/>
</dbReference>
<evidence type="ECO:0000256" key="13">
    <source>
        <dbReference type="ARBA" id="ARBA00023157"/>
    </source>
</evidence>
<dbReference type="InterPro" id="IPR000719">
    <property type="entry name" value="Prot_kinase_dom"/>
</dbReference>
<dbReference type="GO" id="GO:0005886">
    <property type="term" value="C:plasma membrane"/>
    <property type="evidence" value="ECO:0007669"/>
    <property type="project" value="TreeGrafter"/>
</dbReference>
<dbReference type="PROSITE" id="PS50011">
    <property type="entry name" value="PROTEIN_KINASE_DOM"/>
    <property type="match status" value="2"/>
</dbReference>
<feature type="chain" id="PRO_5009187626" description="non-specific serine/threonine protein kinase" evidence="18">
    <location>
        <begin position="28"/>
        <end position="1333"/>
    </location>
</feature>
<comment type="catalytic activity">
    <reaction evidence="15">
        <text>L-threonyl-[protein] + ATP = O-phospho-L-threonyl-[protein] + ADP + H(+)</text>
        <dbReference type="Rhea" id="RHEA:46608"/>
        <dbReference type="Rhea" id="RHEA-COMP:11060"/>
        <dbReference type="Rhea" id="RHEA-COMP:11605"/>
        <dbReference type="ChEBI" id="CHEBI:15378"/>
        <dbReference type="ChEBI" id="CHEBI:30013"/>
        <dbReference type="ChEBI" id="CHEBI:30616"/>
        <dbReference type="ChEBI" id="CHEBI:61977"/>
        <dbReference type="ChEBI" id="CHEBI:456216"/>
        <dbReference type="EC" id="2.7.11.1"/>
    </reaction>
</comment>
<evidence type="ECO:0000256" key="15">
    <source>
        <dbReference type="ARBA" id="ARBA00047899"/>
    </source>
</evidence>
<evidence type="ECO:0000259" key="20">
    <source>
        <dbReference type="PROSITE" id="PS51473"/>
    </source>
</evidence>
<evidence type="ECO:0000256" key="11">
    <source>
        <dbReference type="ARBA" id="ARBA00022989"/>
    </source>
</evidence>
<feature type="transmembrane region" description="Helical" evidence="17">
    <location>
        <begin position="688"/>
        <end position="709"/>
    </location>
</feature>
<keyword evidence="3" id="KW-0723">Serine/threonine-protein kinase</keyword>
<keyword evidence="8" id="KW-0547">Nucleotide-binding</keyword>
<evidence type="ECO:0000256" key="14">
    <source>
        <dbReference type="ARBA" id="ARBA00023180"/>
    </source>
</evidence>
<name>A0A1E5V181_9POAL</name>
<feature type="domain" description="Protein kinase" evidence="19">
    <location>
        <begin position="760"/>
        <end position="1160"/>
    </location>
</feature>
<evidence type="ECO:0000256" key="3">
    <source>
        <dbReference type="ARBA" id="ARBA00022527"/>
    </source>
</evidence>
<dbReference type="Gene3D" id="3.30.200.20">
    <property type="entry name" value="Phosphorylase Kinase, domain 1"/>
    <property type="match status" value="2"/>
</dbReference>
<evidence type="ECO:0000256" key="12">
    <source>
        <dbReference type="ARBA" id="ARBA00023136"/>
    </source>
</evidence>
<dbReference type="FunFam" id="3.30.200.20:FF:000195">
    <property type="entry name" value="G-type lectin S-receptor-like serine/threonine-protein kinase"/>
    <property type="match status" value="1"/>
</dbReference>
<evidence type="ECO:0000256" key="10">
    <source>
        <dbReference type="ARBA" id="ARBA00022840"/>
    </source>
</evidence>
<feature type="domain" description="Gnk2-homologous" evidence="20">
    <location>
        <begin position="26"/>
        <end position="135"/>
    </location>
</feature>
<evidence type="ECO:0000256" key="6">
    <source>
        <dbReference type="ARBA" id="ARBA00022729"/>
    </source>
</evidence>
<feature type="transmembrane region" description="Helical" evidence="17">
    <location>
        <begin position="275"/>
        <end position="300"/>
    </location>
</feature>
<comment type="caution">
    <text evidence="21">The sequence shown here is derived from an EMBL/GenBank/DDBJ whole genome shotgun (WGS) entry which is preliminary data.</text>
</comment>
<keyword evidence="4" id="KW-0808">Transferase</keyword>
<dbReference type="SUPFAM" id="SSF56112">
    <property type="entry name" value="Protein kinase-like (PK-like)"/>
    <property type="match status" value="2"/>
</dbReference>
<keyword evidence="14" id="KW-0325">Glycoprotein</keyword>
<dbReference type="InterPro" id="IPR002902">
    <property type="entry name" value="GNK2"/>
</dbReference>
<evidence type="ECO:0000259" key="19">
    <source>
        <dbReference type="PROSITE" id="PS50011"/>
    </source>
</evidence>
<reference evidence="21 22" key="1">
    <citation type="submission" date="2016-09" db="EMBL/GenBank/DDBJ databases">
        <title>The draft genome of Dichanthelium oligosanthes: A C3 panicoid grass species.</title>
        <authorList>
            <person name="Studer A.J."/>
            <person name="Schnable J.C."/>
            <person name="Brutnell T.P."/>
        </authorList>
    </citation>
    <scope>NUCLEOTIDE SEQUENCE [LARGE SCALE GENOMIC DNA]</scope>
    <source>
        <strain evidence="22">cv. Kellogg 1175</strain>
        <tissue evidence="21">Leaf</tissue>
    </source>
</reference>
<dbReference type="Gene3D" id="3.30.430.20">
    <property type="entry name" value="Gnk2 domain, C-X8-C-X2-C motif"/>
    <property type="match status" value="4"/>
</dbReference>
<keyword evidence="7" id="KW-0677">Repeat</keyword>
<evidence type="ECO:0000256" key="16">
    <source>
        <dbReference type="ARBA" id="ARBA00048679"/>
    </source>
</evidence>
<dbReference type="Proteomes" id="UP000095767">
    <property type="component" value="Unassembled WGS sequence"/>
</dbReference>
<feature type="domain" description="Gnk2-homologous" evidence="20">
    <location>
        <begin position="1015"/>
        <end position="1125"/>
    </location>
</feature>
<keyword evidence="12 17" id="KW-0472">Membrane</keyword>
<evidence type="ECO:0000256" key="1">
    <source>
        <dbReference type="ARBA" id="ARBA00004167"/>
    </source>
</evidence>
<dbReference type="Gene3D" id="1.10.510.10">
    <property type="entry name" value="Transferase(Phosphotransferase) domain 1"/>
    <property type="match status" value="2"/>
</dbReference>
<dbReference type="Pfam" id="PF07714">
    <property type="entry name" value="PK_Tyr_Ser-Thr"/>
    <property type="match status" value="2"/>
</dbReference>
<dbReference type="CDD" id="cd14066">
    <property type="entry name" value="STKc_IRAK"/>
    <property type="match status" value="1"/>
</dbReference>
<dbReference type="InterPro" id="IPR008271">
    <property type="entry name" value="Ser/Thr_kinase_AS"/>
</dbReference>
<dbReference type="PANTHER" id="PTHR27002">
    <property type="entry name" value="RECEPTOR-LIKE SERINE/THREONINE-PROTEIN KINASE SD1-8"/>
    <property type="match status" value="1"/>
</dbReference>
<keyword evidence="13" id="KW-1015">Disulfide bond</keyword>
<dbReference type="EC" id="2.7.11.1" evidence="2"/>
<evidence type="ECO:0000313" key="22">
    <source>
        <dbReference type="Proteomes" id="UP000095767"/>
    </source>
</evidence>
<evidence type="ECO:0000256" key="7">
    <source>
        <dbReference type="ARBA" id="ARBA00022737"/>
    </source>
</evidence>
<dbReference type="PROSITE" id="PS51473">
    <property type="entry name" value="GNK2"/>
    <property type="match status" value="4"/>
</dbReference>
<dbReference type="EMBL" id="LWDX02055608">
    <property type="protein sequence ID" value="OEL18775.1"/>
    <property type="molecule type" value="Genomic_DNA"/>
</dbReference>
<comment type="catalytic activity">
    <reaction evidence="16">
        <text>L-seryl-[protein] + ATP = O-phospho-L-seryl-[protein] + ADP + H(+)</text>
        <dbReference type="Rhea" id="RHEA:17989"/>
        <dbReference type="Rhea" id="RHEA-COMP:9863"/>
        <dbReference type="Rhea" id="RHEA-COMP:11604"/>
        <dbReference type="ChEBI" id="CHEBI:15378"/>
        <dbReference type="ChEBI" id="CHEBI:29999"/>
        <dbReference type="ChEBI" id="CHEBI:30616"/>
        <dbReference type="ChEBI" id="CHEBI:83421"/>
        <dbReference type="ChEBI" id="CHEBI:456216"/>
        <dbReference type="EC" id="2.7.11.1"/>
    </reaction>
</comment>
<keyword evidence="21" id="KW-0675">Receptor</keyword>
<dbReference type="GO" id="GO:0005524">
    <property type="term" value="F:ATP binding"/>
    <property type="evidence" value="ECO:0007669"/>
    <property type="project" value="UniProtKB-KW"/>
</dbReference>
<evidence type="ECO:0000256" key="4">
    <source>
        <dbReference type="ARBA" id="ARBA00022679"/>
    </source>
</evidence>
<dbReference type="Pfam" id="PF01657">
    <property type="entry name" value="Stress-antifung"/>
    <property type="match status" value="4"/>
</dbReference>
<dbReference type="InterPro" id="IPR011009">
    <property type="entry name" value="Kinase-like_dom_sf"/>
</dbReference>
<dbReference type="FunFam" id="3.30.200.20:FF:000217">
    <property type="entry name" value="probable LRR receptor-like serine/threonine-protein kinase At1g53430"/>
    <property type="match status" value="1"/>
</dbReference>
<feature type="domain" description="Gnk2-homologous" evidence="20">
    <location>
        <begin position="1136"/>
        <end position="1243"/>
    </location>
</feature>
<dbReference type="InterPro" id="IPR038408">
    <property type="entry name" value="GNK2_sf"/>
</dbReference>
<dbReference type="OrthoDB" id="4062651at2759"/>
<dbReference type="CDD" id="cd23509">
    <property type="entry name" value="Gnk2-like"/>
    <property type="match status" value="4"/>
</dbReference>
<evidence type="ECO:0000256" key="9">
    <source>
        <dbReference type="ARBA" id="ARBA00022777"/>
    </source>
</evidence>
<evidence type="ECO:0000256" key="8">
    <source>
        <dbReference type="ARBA" id="ARBA00022741"/>
    </source>
</evidence>
<dbReference type="PANTHER" id="PTHR27002:SF892">
    <property type="entry name" value="OS07G0487300 PROTEIN"/>
    <property type="match status" value="1"/>
</dbReference>
<evidence type="ECO:0000256" key="5">
    <source>
        <dbReference type="ARBA" id="ARBA00022692"/>
    </source>
</evidence>
<dbReference type="SMART" id="SM00220">
    <property type="entry name" value="S_TKc"/>
    <property type="match status" value="2"/>
</dbReference>
<sequence length="1333" mass="149845">MLMMPSSLNLLALVILLLSTTPAPSAGDRSFCTDATTYKRNSTYMANLRALAGALIGDAARLLSATRATGEGPDRVYGAVLCRADSTGADCASRLRDAFGVINGDSTSGDASCALRRDVAVYSELYQIRFSDRDFLANFSNAPEWVDVTNPDTVPDTVAARFDERVTELLSMLADAAARRPDRWAVGEAPWSSSSGEKDRAVYGLAQCTRDTPPDRCRACLDGVVAERPRKIGGGKMGAAIFRALCTLRYEMDLQFFNVTGNGNMLSLRQKKDRAFFIIATVYSSTVLCTWLFFWLLSVWRKEKRRKMNLMEEPKNMDEVLRLWRIEDASLDFSLYNFSQIADATDNFSPKNKLGEGGFGPVYKGVLPDGQELAIKRLSAQSRQGLIEFKNEIQVIAKLQHRNLVRILGCCIHEEEKMLIYEYLTNKSLDHFIFGKCNPIRRASIKWKRRTKIVEGIAQGLLYLHNHSRLRIIHRDLKASNILLDSELNPKISDFGMARIFPSDATQVTASRVVGTFGYMAPEYASDGLLSIKSDVFSFGVLVLEIISGKRSSGFQYNGEFYNLLEYAWQLWKGRRWNEFIDQSFGDEYEPEELIKYLAVALMCVQEKTIDRPTMPDVVAILRSGSITLPELKQPAYSYAKLDVSVNVTVLSSRNDVSITTTNGRYCLLKLQLIGLTHCFTDNTADTLVAIGVFLMVIFISCLVVHIWIKTQQQRGKAILKLRQMSLAIQSVINLWRMEGSNLGFSQYDSMHIKEATNNFSVDNKLGQGGFGPVYKGRLSSGIKIAVKRLETCSLQGLLEFQNEIQLISKLQHKNLVKLLGYCTKGDQEKMLVYEYMENKSLDYFIFGKTHRFYMRNVVYSMSTALINYTSFADNVKGAQLNWSKRLHIIDGIAQGLLYLHNYSRLCVVHRDLKASNILLDSEMDPKISDFGMARIFCSNVKESNTTRIVGTHGYMSPEYAFHGVCSIKSDVFSFGVLTLEIISSKRTAQFYEYNGKLYNLISYAWQLWSDGKVSELMYSPPGKEHQEIESDYMSNLKLLAEDLIASVTNSNSYSAHGAVGTDPDKVYGAVLCRGDTAHDDCVNSLNMVFDAAISNASSSCSPQKNITLFGDGYLEQLIFSDQDFISSFSNYPECIVSANLNPPPLKNADADQFNDHVFNLMSQLADDMVRKRGRYEAGNGWLTETSQTVYGLVQCTEDMPWKDCQDCLNGIITDRDKMVGKGQMGGAILGTHCSLWYQTDVKFFAGDLKLSLDMPTREGKFGLSSPKIQSDFFLVEELKLGLICYKFSLVITSTWMCSKQVLDLDHYWIILHRSFCFLVACSYMDQNGEKKR</sequence>
<keyword evidence="5 17" id="KW-0812">Transmembrane</keyword>
<keyword evidence="10" id="KW-0067">ATP-binding</keyword>
<dbReference type="GO" id="GO:0004674">
    <property type="term" value="F:protein serine/threonine kinase activity"/>
    <property type="evidence" value="ECO:0007669"/>
    <property type="project" value="UniProtKB-KW"/>
</dbReference>
<keyword evidence="9 21" id="KW-0418">Kinase</keyword>
<keyword evidence="11 17" id="KW-1133">Transmembrane helix</keyword>
<dbReference type="InterPro" id="IPR001245">
    <property type="entry name" value="Ser-Thr/Tyr_kinase_cat_dom"/>
</dbReference>
<accession>A0A1E5V181</accession>
<feature type="domain" description="Gnk2-homologous" evidence="20">
    <location>
        <begin position="142"/>
        <end position="255"/>
    </location>
</feature>
<proteinExistence type="predicted"/>
<feature type="signal peptide" evidence="18">
    <location>
        <begin position="1"/>
        <end position="27"/>
    </location>
</feature>
<organism evidence="21 22">
    <name type="scientific">Dichanthelium oligosanthes</name>
    <dbReference type="NCBI Taxonomy" id="888268"/>
    <lineage>
        <taxon>Eukaryota</taxon>
        <taxon>Viridiplantae</taxon>
        <taxon>Streptophyta</taxon>
        <taxon>Embryophyta</taxon>
        <taxon>Tracheophyta</taxon>
        <taxon>Spermatophyta</taxon>
        <taxon>Magnoliopsida</taxon>
        <taxon>Liliopsida</taxon>
        <taxon>Poales</taxon>
        <taxon>Poaceae</taxon>
        <taxon>PACMAD clade</taxon>
        <taxon>Panicoideae</taxon>
        <taxon>Panicodae</taxon>
        <taxon>Paniceae</taxon>
        <taxon>Dichantheliinae</taxon>
        <taxon>Dichanthelium</taxon>
    </lineage>
</organism>
<protein>
    <recommendedName>
        <fullName evidence="2">non-specific serine/threonine protein kinase</fullName>
        <ecNumber evidence="2">2.7.11.1</ecNumber>
    </recommendedName>
</protein>
<comment type="subcellular location">
    <subcellularLocation>
        <location evidence="1">Membrane</location>
        <topology evidence="1">Single-pass membrane protein</topology>
    </subcellularLocation>
</comment>
<evidence type="ECO:0000256" key="18">
    <source>
        <dbReference type="SAM" id="SignalP"/>
    </source>
</evidence>
<feature type="domain" description="Protein kinase" evidence="19">
    <location>
        <begin position="348"/>
        <end position="629"/>
    </location>
</feature>
<keyword evidence="6 18" id="KW-0732">Signal</keyword>
<dbReference type="STRING" id="888268.A0A1E5V181"/>
<gene>
    <name evidence="21" type="ORF">BAE44_0020205</name>
</gene>
<evidence type="ECO:0000313" key="21">
    <source>
        <dbReference type="EMBL" id="OEL18775.1"/>
    </source>
</evidence>
<evidence type="ECO:0000256" key="2">
    <source>
        <dbReference type="ARBA" id="ARBA00012513"/>
    </source>
</evidence>